<dbReference type="EMBL" id="CP002326">
    <property type="protein sequence ID" value="ADQ42008.1"/>
    <property type="molecule type" value="Genomic_DNA"/>
</dbReference>
<feature type="domain" description="CRISPR system endoribonuclease Csx1-like HEPN" evidence="1">
    <location>
        <begin position="311"/>
        <end position="391"/>
    </location>
</feature>
<dbReference type="STRING" id="632335.Calkr_2584"/>
<dbReference type="Gene3D" id="3.40.50.10640">
    <property type="entry name" value="SSO1389-like"/>
    <property type="match status" value="1"/>
</dbReference>
<name>E4S903_CALA7</name>
<reference key="1">
    <citation type="submission" date="2010-11" db="EMBL/GenBank/DDBJ databases">
        <title>Complete sequence of chromosome of Caldicellulosiruptor kristjanssonii 177R1B.</title>
        <authorList>
            <consortium name="US DOE Joint Genome Institute"/>
            <person name="Lucas S."/>
            <person name="Copeland A."/>
            <person name="Lapidus A."/>
            <person name="Cheng J.-F."/>
            <person name="Bruce D."/>
            <person name="Goodwin L."/>
            <person name="Pitluck S."/>
            <person name="Davenport K."/>
            <person name="Detter J.C."/>
            <person name="Han C."/>
            <person name="Tapia R."/>
            <person name="Land M."/>
            <person name="Hauser L."/>
            <person name="Jeffries C."/>
            <person name="Kyrpides N."/>
            <person name="Ivanova N."/>
            <person name="Mikhailova N."/>
            <person name="Blumer-Schuette S.E."/>
            <person name="Kelly R.M."/>
            <person name="Woyke T."/>
        </authorList>
    </citation>
    <scope>NUCLEOTIDE SEQUENCE</scope>
    <source>
        <strain>177R1B</strain>
    </source>
</reference>
<reference evidence="3 4" key="2">
    <citation type="journal article" date="2011" name="J. Bacteriol.">
        <title>Complete genome sequences for the anaerobic, extremely thermophilic plant biomass-degrading bacteria Caldicellulosiruptor hydrothermalis, Caldicellulosiruptor kristjanssonii, Caldicellulosiruptor kronotskyensis, Caldicellulosiruptor owensenis, and Caldicellulosiruptor lactoaceticus.</title>
        <authorList>
            <person name="Blumer-Schuette S.E."/>
            <person name="Ozdemir I."/>
            <person name="Mistry D."/>
            <person name="Lucas S."/>
            <person name="Lapidus A."/>
            <person name="Cheng J.F."/>
            <person name="Goodwin L.A."/>
            <person name="Pitluck S."/>
            <person name="Land M.L."/>
            <person name="Hauser L.J."/>
            <person name="Woyke T."/>
            <person name="Mikhailova N."/>
            <person name="Pati A."/>
            <person name="Kyrpides N.C."/>
            <person name="Ivanova N."/>
            <person name="Detter J.C."/>
            <person name="Walston-Davenport K."/>
            <person name="Han S."/>
            <person name="Adams M.W."/>
            <person name="Kelly R.M."/>
        </authorList>
    </citation>
    <scope>NUCLEOTIDE SEQUENCE [LARGE SCALE GENOMIC DNA]</scope>
    <source>
        <strain evidence="4">ATCC 700853 / DSM 12137 / I77R1B</strain>
    </source>
</reference>
<evidence type="ECO:0000313" key="4">
    <source>
        <dbReference type="Proteomes" id="UP000009256"/>
    </source>
</evidence>
<dbReference type="Proteomes" id="UP000009256">
    <property type="component" value="Chromosome"/>
</dbReference>
<dbReference type="SUPFAM" id="SSF160980">
    <property type="entry name" value="SSO1389-like"/>
    <property type="match status" value="1"/>
</dbReference>
<keyword evidence="4" id="KW-1185">Reference proteome</keyword>
<dbReference type="InterPro" id="IPR010171">
    <property type="entry name" value="CRISPR_Csx1"/>
</dbReference>
<dbReference type="Pfam" id="PF09455">
    <property type="entry name" value="Csx1_HEPN"/>
    <property type="match status" value="1"/>
</dbReference>
<dbReference type="NCBIfam" id="TIGR01897">
    <property type="entry name" value="cas_MJ1666"/>
    <property type="match status" value="1"/>
</dbReference>
<dbReference type="HOGENOM" id="CLU_045946_0_0_9"/>
<evidence type="ECO:0000313" key="3">
    <source>
        <dbReference type="EMBL" id="ADQ42008.1"/>
    </source>
</evidence>
<organism evidence="3 4">
    <name type="scientific">Caldicellulosiruptor acetigenus (strain ATCC 700853 / DSM 12137 / I77R1B)</name>
    <name type="common">Caldicellulosiruptor kristjanssonii</name>
    <dbReference type="NCBI Taxonomy" id="632335"/>
    <lineage>
        <taxon>Bacteria</taxon>
        <taxon>Bacillati</taxon>
        <taxon>Bacillota</taxon>
        <taxon>Bacillota incertae sedis</taxon>
        <taxon>Caldicellulosiruptorales</taxon>
        <taxon>Caldicellulosiruptoraceae</taxon>
        <taxon>Caldicellulosiruptor</taxon>
    </lineage>
</organism>
<dbReference type="InterPro" id="IPR019016">
    <property type="entry name" value="Csx1-like_HEPN"/>
</dbReference>
<dbReference type="InterPro" id="IPR053857">
    <property type="entry name" value="Csx1_CARF"/>
</dbReference>
<dbReference type="KEGG" id="cki:Calkr_2584"/>
<accession>E4S903</accession>
<sequence length="410" mass="48118">MSESSKIDEKCKKEIENIWDNENVYLENPYNFFNNGFPYAAEKDELKVIHSIGSYIYGKKGEEPKEIQFDSAYSDIVLEIFLDMLERYLKKEEPVSEVYVDISSGHNIYVSALLEALRHFATFMNLSCWLVKSKRPKLFAAICAPILPGNKNVYNIYIEDQQFIVFFESPIKLSDIENIKEKITAEFTDYLKEVLERFLLVFSAIKNNIPLYLFDRYTEIDSLNSVYNLLLEIIKYLNARISKNYKSSPKLDRRMWVKIINSLGFYIGIIENLRAYKIFPVVSEKGVMVKDIEKKIKNIYEKFGLTNIFDILEVELNKLGRPKESKGGGNRIEDLIENSALENIFQQKKRSILKTYQDDKERLQRNFFAHCGLEENFIEVEKKNNDIYVKYSDGIPEIRDIIKEFLLNRV</sequence>
<dbReference type="eggNOG" id="COG1517">
    <property type="taxonomic scope" value="Bacteria"/>
</dbReference>
<feature type="domain" description="CRISPR system endoribonuclease Csx1 CARF" evidence="2">
    <location>
        <begin position="7"/>
        <end position="125"/>
    </location>
</feature>
<dbReference type="Pfam" id="PF22230">
    <property type="entry name" value="Csx1_CARF"/>
    <property type="match status" value="1"/>
</dbReference>
<gene>
    <name evidence="3" type="ordered locus">Calkr_2584</name>
</gene>
<protein>
    <submittedName>
        <fullName evidence="3">CRISPR-associated protein DxTHG</fullName>
    </submittedName>
</protein>
<evidence type="ECO:0000259" key="1">
    <source>
        <dbReference type="Pfam" id="PF09455"/>
    </source>
</evidence>
<dbReference type="AlphaFoldDB" id="E4S903"/>
<evidence type="ECO:0000259" key="2">
    <source>
        <dbReference type="Pfam" id="PF22230"/>
    </source>
</evidence>
<proteinExistence type="predicted"/>